<dbReference type="GO" id="GO:0003700">
    <property type="term" value="F:DNA-binding transcription factor activity"/>
    <property type="evidence" value="ECO:0007669"/>
    <property type="project" value="InterPro"/>
</dbReference>
<dbReference type="OrthoDB" id="158803at2"/>
<dbReference type="InterPro" id="IPR000835">
    <property type="entry name" value="HTH_MarR-typ"/>
</dbReference>
<proteinExistence type="predicted"/>
<dbReference type="RefSeq" id="WP_068446520.1">
    <property type="nucleotide sequence ID" value="NZ_CP013862.1"/>
</dbReference>
<name>A0A0U4GA31_9BACI</name>
<dbReference type="SUPFAM" id="SSF46785">
    <property type="entry name" value="Winged helix' DNA-binding domain"/>
    <property type="match status" value="1"/>
</dbReference>
<evidence type="ECO:0000313" key="6">
    <source>
        <dbReference type="Proteomes" id="UP000050331"/>
    </source>
</evidence>
<dbReference type="AlphaFoldDB" id="A0A0U4GA31"/>
<keyword evidence="1" id="KW-0805">Transcription regulation</keyword>
<sequence>MNKNVKHSKKLSTLLWHRLTRVHKDNLKGTNELLNEWNLTNAQMDIISRLGEHRTLAQQELAEMLLVTKGNITQLLGKLEDRYLISRKKDWRTNYISLTKLGQKLYREITPQLENYQWEKSNQLTTEEKKQLLHLLRKLHN</sequence>
<dbReference type="PANTHER" id="PTHR42756:SF1">
    <property type="entry name" value="TRANSCRIPTIONAL REPRESSOR OF EMRAB OPERON"/>
    <property type="match status" value="1"/>
</dbReference>
<dbReference type="InterPro" id="IPR036390">
    <property type="entry name" value="WH_DNA-bd_sf"/>
</dbReference>
<keyword evidence="2" id="KW-0238">DNA-binding</keyword>
<dbReference type="STRING" id="1472767.AOX59_14075"/>
<feature type="domain" description="HTH marR-type" evidence="4">
    <location>
        <begin position="12"/>
        <end position="141"/>
    </location>
</feature>
<dbReference type="PANTHER" id="PTHR42756">
    <property type="entry name" value="TRANSCRIPTIONAL REGULATOR, MARR"/>
    <property type="match status" value="1"/>
</dbReference>
<dbReference type="SMART" id="SM00347">
    <property type="entry name" value="HTH_MARR"/>
    <property type="match status" value="1"/>
</dbReference>
<dbReference type="GO" id="GO:0003677">
    <property type="term" value="F:DNA binding"/>
    <property type="evidence" value="ECO:0007669"/>
    <property type="project" value="UniProtKB-KW"/>
</dbReference>
<evidence type="ECO:0000256" key="3">
    <source>
        <dbReference type="ARBA" id="ARBA00023163"/>
    </source>
</evidence>
<evidence type="ECO:0000259" key="4">
    <source>
        <dbReference type="PROSITE" id="PS50995"/>
    </source>
</evidence>
<gene>
    <name evidence="5" type="ORF">AOX59_14075</name>
</gene>
<accession>A0A0U4GA31</accession>
<dbReference type="Pfam" id="PF01047">
    <property type="entry name" value="MarR"/>
    <property type="match status" value="1"/>
</dbReference>
<evidence type="ECO:0000256" key="1">
    <source>
        <dbReference type="ARBA" id="ARBA00023015"/>
    </source>
</evidence>
<reference evidence="5 6" key="1">
    <citation type="submission" date="2016-01" db="EMBL/GenBank/DDBJ databases">
        <title>Complete genome sequence of strain Lentibacillus amyloliquefaciens LAM0015T isolated from saline sediment.</title>
        <authorList>
            <person name="Wang J.-L."/>
            <person name="He M.-X."/>
        </authorList>
    </citation>
    <scope>NUCLEOTIDE SEQUENCE [LARGE SCALE GENOMIC DNA]</scope>
    <source>
        <strain evidence="5 6">LAM0015</strain>
    </source>
</reference>
<dbReference type="PROSITE" id="PS50995">
    <property type="entry name" value="HTH_MARR_2"/>
    <property type="match status" value="1"/>
</dbReference>
<keyword evidence="6" id="KW-1185">Reference proteome</keyword>
<keyword evidence="3" id="KW-0804">Transcription</keyword>
<dbReference type="InterPro" id="IPR036388">
    <property type="entry name" value="WH-like_DNA-bd_sf"/>
</dbReference>
<dbReference type="EMBL" id="CP013862">
    <property type="protein sequence ID" value="ALX49594.1"/>
    <property type="molecule type" value="Genomic_DNA"/>
</dbReference>
<dbReference type="PRINTS" id="PR00598">
    <property type="entry name" value="HTHMARR"/>
</dbReference>
<dbReference type="Gene3D" id="1.10.10.10">
    <property type="entry name" value="Winged helix-like DNA-binding domain superfamily/Winged helix DNA-binding domain"/>
    <property type="match status" value="1"/>
</dbReference>
<evidence type="ECO:0000313" key="5">
    <source>
        <dbReference type="EMBL" id="ALX49594.1"/>
    </source>
</evidence>
<dbReference type="Proteomes" id="UP000050331">
    <property type="component" value="Chromosome"/>
</dbReference>
<protein>
    <recommendedName>
        <fullName evidence="4">HTH marR-type domain-containing protein</fullName>
    </recommendedName>
</protein>
<dbReference type="KEGG" id="lao:AOX59_14075"/>
<organism evidence="5 6">
    <name type="scientific">Lentibacillus amyloliquefaciens</name>
    <dbReference type="NCBI Taxonomy" id="1472767"/>
    <lineage>
        <taxon>Bacteria</taxon>
        <taxon>Bacillati</taxon>
        <taxon>Bacillota</taxon>
        <taxon>Bacilli</taxon>
        <taxon>Bacillales</taxon>
        <taxon>Bacillaceae</taxon>
        <taxon>Lentibacillus</taxon>
    </lineage>
</organism>
<evidence type="ECO:0000256" key="2">
    <source>
        <dbReference type="ARBA" id="ARBA00023125"/>
    </source>
</evidence>